<dbReference type="Pfam" id="PF13458">
    <property type="entry name" value="Peripla_BP_6"/>
    <property type="match status" value="1"/>
</dbReference>
<organism evidence="4 5">
    <name type="scientific">Frankia canadensis</name>
    <dbReference type="NCBI Taxonomy" id="1836972"/>
    <lineage>
        <taxon>Bacteria</taxon>
        <taxon>Bacillati</taxon>
        <taxon>Actinomycetota</taxon>
        <taxon>Actinomycetes</taxon>
        <taxon>Frankiales</taxon>
        <taxon>Frankiaceae</taxon>
        <taxon>Frankia</taxon>
    </lineage>
</organism>
<reference evidence="4 5" key="1">
    <citation type="submission" date="2017-06" db="EMBL/GenBank/DDBJ databases">
        <authorList>
            <person name="Kim H.J."/>
            <person name="Triplett B.A."/>
        </authorList>
    </citation>
    <scope>NUCLEOTIDE SEQUENCE [LARGE SCALE GENOMIC DNA]</scope>
    <source>
        <strain evidence="4">FRACA_ARgP5</strain>
    </source>
</reference>
<dbReference type="InterPro" id="IPR028081">
    <property type="entry name" value="Leu-bd"/>
</dbReference>
<dbReference type="InterPro" id="IPR028082">
    <property type="entry name" value="Peripla_BP_I"/>
</dbReference>
<dbReference type="SUPFAM" id="SSF53822">
    <property type="entry name" value="Periplasmic binding protein-like I"/>
    <property type="match status" value="1"/>
</dbReference>
<dbReference type="CDD" id="cd06341">
    <property type="entry name" value="PBP1_ABC_ligand_binding-like"/>
    <property type="match status" value="1"/>
</dbReference>
<dbReference type="PANTHER" id="PTHR30483">
    <property type="entry name" value="LEUCINE-SPECIFIC-BINDING PROTEIN"/>
    <property type="match status" value="1"/>
</dbReference>
<evidence type="ECO:0000256" key="1">
    <source>
        <dbReference type="ARBA" id="ARBA00010062"/>
    </source>
</evidence>
<evidence type="ECO:0000313" key="4">
    <source>
        <dbReference type="EMBL" id="SNQ45247.1"/>
    </source>
</evidence>
<dbReference type="Gene3D" id="3.40.50.2300">
    <property type="match status" value="2"/>
</dbReference>
<evidence type="ECO:0000256" key="2">
    <source>
        <dbReference type="ARBA" id="ARBA00022729"/>
    </source>
</evidence>
<accession>A0A2I2KHV4</accession>
<dbReference type="InterPro" id="IPR051010">
    <property type="entry name" value="BCAA_transport"/>
</dbReference>
<gene>
    <name evidence="4" type="ORF">FRACA_10006</name>
</gene>
<evidence type="ECO:0000313" key="5">
    <source>
        <dbReference type="Proteomes" id="UP000234331"/>
    </source>
</evidence>
<proteinExistence type="inferred from homology"/>
<name>A0A2I2KHV4_9ACTN</name>
<dbReference type="PANTHER" id="PTHR30483:SF6">
    <property type="entry name" value="PERIPLASMIC BINDING PROTEIN OF ABC TRANSPORTER FOR NATURAL AMINO ACIDS"/>
    <property type="match status" value="1"/>
</dbReference>
<feature type="domain" description="Leucine-binding protein" evidence="3">
    <location>
        <begin position="3"/>
        <end position="252"/>
    </location>
</feature>
<dbReference type="EMBL" id="FZMO01000001">
    <property type="protein sequence ID" value="SNQ45247.1"/>
    <property type="molecule type" value="Genomic_DNA"/>
</dbReference>
<keyword evidence="2" id="KW-0732">Signal</keyword>
<evidence type="ECO:0000259" key="3">
    <source>
        <dbReference type="Pfam" id="PF13458"/>
    </source>
</evidence>
<keyword evidence="5" id="KW-1185">Reference proteome</keyword>
<dbReference type="AlphaFoldDB" id="A0A2I2KHV4"/>
<comment type="similarity">
    <text evidence="1">Belongs to the leucine-binding protein family.</text>
</comment>
<dbReference type="Proteomes" id="UP000234331">
    <property type="component" value="Unassembled WGS sequence"/>
</dbReference>
<sequence>MIGSAVEPAWALHRNMVAVAFPYVGEATTTFGLYARRSGGTKAFVLTAPLSRSSTEVAGNLVTSLASQDITVVGRAEFSDGVTPPSAVAADFAASGANVLIGAVSGSAMASVVAALRSANIGFKAAFSPTGYDRALVESYGPAIAGMSVSIYYEPFEEKTPEMGEYQEAMHHYAPELGNAAQVFAMDGYIAADLFLHGLEAAGSCPTRQEFIDALRSTKYDADGLLPSPVNLNEPLGGRPNCYFFVRVNAAGTGFETVPSDAGTNEWCGDRVAGQ</sequence>
<protein>
    <recommendedName>
        <fullName evidence="3">Leucine-binding protein domain-containing protein</fullName>
    </recommendedName>
</protein>